<dbReference type="AlphaFoldDB" id="B5SQ51"/>
<evidence type="ECO:0000256" key="1">
    <source>
        <dbReference type="ARBA" id="ARBA00010761"/>
    </source>
</evidence>
<dbReference type="InterPro" id="IPR036419">
    <property type="entry name" value="Ribosomal_S3_C_sf"/>
</dbReference>
<dbReference type="GO" id="GO:1990904">
    <property type="term" value="C:ribonucleoprotein complex"/>
    <property type="evidence" value="ECO:0007669"/>
    <property type="project" value="UniProtKB-KW"/>
</dbReference>
<evidence type="ECO:0000313" key="4">
    <source>
        <dbReference type="EMBL" id="ACH86042.1"/>
    </source>
</evidence>
<evidence type="ECO:0000256" key="3">
    <source>
        <dbReference type="ARBA" id="ARBA00023274"/>
    </source>
</evidence>
<reference evidence="4" key="1">
    <citation type="journal article" date="2008" name="Curr. Biol.">
        <title>Organelles in Blastocystis that blur the distinction between mitochondria and hydrogenosomes.</title>
        <authorList>
            <person name="Stechmann A."/>
            <person name="Hamblin K."/>
            <person name="Perez-Brocal V."/>
            <person name="Gaston D."/>
            <person name="Richmond G.S."/>
            <person name="van der Giezen M."/>
            <person name="Clark C.G."/>
            <person name="Roger A.J."/>
        </authorList>
    </citation>
    <scope>NUCLEOTIDE SEQUENCE</scope>
    <source>
        <strain evidence="4">DMP/02-328</strain>
    </source>
</reference>
<reference evidence="4" key="2">
    <citation type="journal article" date="2016" name="Genome Biol. Evol.">
        <title>Blastocystis mitochondrial genomes appear to show multiple independent gains and losses of start and stop codons.</title>
        <authorList>
            <person name="Jacob A.S."/>
            <person name="Andersen L.O."/>
            <person name="Pavinski Bitar P."/>
            <person name="Richards V.P."/>
            <person name="Shah S."/>
            <person name="Stanhope M.J."/>
            <person name="Stensvold C.R."/>
            <person name="Clark C.G."/>
        </authorList>
    </citation>
    <scope>NUCLEOTIDE SEQUENCE</scope>
    <source>
        <strain evidence="4">DMP/02-328</strain>
    </source>
</reference>
<evidence type="ECO:0000256" key="2">
    <source>
        <dbReference type="ARBA" id="ARBA00022980"/>
    </source>
</evidence>
<keyword evidence="3" id="KW-0687">Ribonucleoprotein</keyword>
<dbReference type="GO" id="GO:0005840">
    <property type="term" value="C:ribosome"/>
    <property type="evidence" value="ECO:0007669"/>
    <property type="project" value="UniProtKB-KW"/>
</dbReference>
<keyword evidence="4" id="KW-0496">Mitochondrion</keyword>
<dbReference type="Gene3D" id="3.30.1140.32">
    <property type="entry name" value="Ribosomal protein S3, C-terminal domain"/>
    <property type="match status" value="1"/>
</dbReference>
<protein>
    <submittedName>
        <fullName evidence="4">Ribosomal protein S3</fullName>
    </submittedName>
</protein>
<comment type="similarity">
    <text evidence="1">Belongs to the universal ribosomal protein uS3 family.</text>
</comment>
<gene>
    <name evidence="4" type="primary">rps3</name>
</gene>
<dbReference type="RefSeq" id="YP_002221359.1">
    <property type="nucleotide sequence ID" value="NC_011212.1"/>
</dbReference>
<name>B5SQ51_9STRA</name>
<sequence length="301" mass="36245">MSQRISPLLFNTYLYTNSKWFTQKNLKFSLNEDLQIRDIVHIIFKQSIISQYLFLDRVVIYKYSSKIRLYIYFICNFTNLKQNLIKNNITTPTYLSTYLYYKYFELLQIKKIELIKLLRPVINSNLTIYVNYKNLNSMFNKIQNLTQSTTFNSNLIKVSRTTNSKYLNITYFKSLRYLLYVLCYPQFTILNISAQNLANLIFYELDKLDNTVKNYNFLFYTFFNILRDQLTIYLKDDSCKLSGIRIQIKGRYFLTKRKKIFIFNMGHLNLNQLKIYKDYYSLNLIKSTGASTIKIWLSYKK</sequence>
<accession>B5SQ51</accession>
<dbReference type="EMBL" id="EF494739">
    <property type="protein sequence ID" value="ACH86042.1"/>
    <property type="molecule type" value="Genomic_DNA"/>
</dbReference>
<proteinExistence type="inferred from homology"/>
<geneLocation type="mitochondrion" evidence="4"/>
<dbReference type="GeneID" id="6879794"/>
<keyword evidence="2 4" id="KW-0689">Ribosomal protein</keyword>
<organism evidence="4">
    <name type="scientific">Blastocystis sp. DMP/02-328</name>
    <dbReference type="NCBI Taxonomy" id="463136"/>
    <lineage>
        <taxon>Eukaryota</taxon>
        <taxon>Sar</taxon>
        <taxon>Stramenopiles</taxon>
        <taxon>Bigyra</taxon>
        <taxon>Opalozoa</taxon>
        <taxon>Opalinata</taxon>
        <taxon>Blastocystidae</taxon>
        <taxon>Blastocystis</taxon>
    </lineage>
</organism>
<dbReference type="SUPFAM" id="SSF54821">
    <property type="entry name" value="Ribosomal protein S3 C-terminal domain"/>
    <property type="match status" value="1"/>
</dbReference>